<dbReference type="PANTHER" id="PTHR22939">
    <property type="entry name" value="SERINE PROTEASE FAMILY S1C HTRA-RELATED"/>
    <property type="match status" value="1"/>
</dbReference>
<dbReference type="Pfam" id="PF17820">
    <property type="entry name" value="PDZ_6"/>
    <property type="match status" value="1"/>
</dbReference>
<dbReference type="InterPro" id="IPR011782">
    <property type="entry name" value="Pept_S1C_Do"/>
</dbReference>
<dbReference type="NCBIfam" id="TIGR02037">
    <property type="entry name" value="degP_htrA_DO"/>
    <property type="match status" value="1"/>
</dbReference>
<dbReference type="PRINTS" id="PR00834">
    <property type="entry name" value="PROTEASES2C"/>
</dbReference>
<evidence type="ECO:0000256" key="4">
    <source>
        <dbReference type="ARBA" id="ARBA00022729"/>
    </source>
</evidence>
<evidence type="ECO:0000256" key="6">
    <source>
        <dbReference type="ARBA" id="ARBA00022764"/>
    </source>
</evidence>
<reference evidence="11" key="1">
    <citation type="submission" date="2022-06" db="EMBL/GenBank/DDBJ databases">
        <title>Sneathiella actinostolidae sp. nov., isolated from a sea anemonein the Western Pacific Ocean.</title>
        <authorList>
            <person name="Wei M.J."/>
        </authorList>
    </citation>
    <scope>NUCLEOTIDE SEQUENCE</scope>
    <source>
        <strain evidence="11">PHK-P5</strain>
    </source>
</reference>
<dbReference type="InterPro" id="IPR036034">
    <property type="entry name" value="PDZ_sf"/>
</dbReference>
<dbReference type="Gene3D" id="2.40.10.120">
    <property type="match status" value="1"/>
</dbReference>
<dbReference type="InterPro" id="IPR001940">
    <property type="entry name" value="Peptidase_S1C"/>
</dbReference>
<protein>
    <submittedName>
        <fullName evidence="11">DegQ family serine endoprotease</fullName>
    </submittedName>
</protein>
<name>A0ABY4W2X4_9PROT</name>
<feature type="domain" description="PDZ" evidence="10">
    <location>
        <begin position="398"/>
        <end position="463"/>
    </location>
</feature>
<comment type="similarity">
    <text evidence="2">Belongs to the peptidase S1C family.</text>
</comment>
<evidence type="ECO:0000313" key="12">
    <source>
        <dbReference type="Proteomes" id="UP001056291"/>
    </source>
</evidence>
<gene>
    <name evidence="11" type="ORF">NBZ79_13775</name>
</gene>
<dbReference type="InterPro" id="IPR001478">
    <property type="entry name" value="PDZ"/>
</dbReference>
<dbReference type="Proteomes" id="UP001056291">
    <property type="component" value="Chromosome"/>
</dbReference>
<dbReference type="RefSeq" id="WP_251933056.1">
    <property type="nucleotide sequence ID" value="NZ_CP098747.1"/>
</dbReference>
<proteinExistence type="inferred from homology"/>
<keyword evidence="7" id="KW-0378">Hydrolase</keyword>
<keyword evidence="6" id="KW-0574">Periplasm</keyword>
<evidence type="ECO:0000256" key="2">
    <source>
        <dbReference type="ARBA" id="ARBA00010541"/>
    </source>
</evidence>
<organism evidence="11 12">
    <name type="scientific">Sneathiella marina</name>
    <dbReference type="NCBI Taxonomy" id="2950108"/>
    <lineage>
        <taxon>Bacteria</taxon>
        <taxon>Pseudomonadati</taxon>
        <taxon>Pseudomonadota</taxon>
        <taxon>Alphaproteobacteria</taxon>
        <taxon>Sneathiellales</taxon>
        <taxon>Sneathiellaceae</taxon>
        <taxon>Sneathiella</taxon>
    </lineage>
</organism>
<dbReference type="Gene3D" id="2.30.42.10">
    <property type="match status" value="2"/>
</dbReference>
<dbReference type="Pfam" id="PF13180">
    <property type="entry name" value="PDZ_2"/>
    <property type="match status" value="1"/>
</dbReference>
<evidence type="ECO:0000256" key="1">
    <source>
        <dbReference type="ARBA" id="ARBA00004418"/>
    </source>
</evidence>
<evidence type="ECO:0000256" key="9">
    <source>
        <dbReference type="SAM" id="SignalP"/>
    </source>
</evidence>
<dbReference type="InterPro" id="IPR041489">
    <property type="entry name" value="PDZ_6"/>
</dbReference>
<dbReference type="EMBL" id="CP098747">
    <property type="protein sequence ID" value="USG60242.1"/>
    <property type="molecule type" value="Genomic_DNA"/>
</dbReference>
<dbReference type="CDD" id="cd06779">
    <property type="entry name" value="cpPDZ_Deg_HtrA-like"/>
    <property type="match status" value="1"/>
</dbReference>
<keyword evidence="8" id="KW-0720">Serine protease</keyword>
<dbReference type="SUPFAM" id="SSF50494">
    <property type="entry name" value="Trypsin-like serine proteases"/>
    <property type="match status" value="1"/>
</dbReference>
<comment type="subcellular location">
    <subcellularLocation>
        <location evidence="1">Periplasm</location>
    </subcellularLocation>
</comment>
<evidence type="ECO:0000313" key="11">
    <source>
        <dbReference type="EMBL" id="USG60242.1"/>
    </source>
</evidence>
<keyword evidence="12" id="KW-1185">Reference proteome</keyword>
<feature type="chain" id="PRO_5047036703" evidence="9">
    <location>
        <begin position="28"/>
        <end position="472"/>
    </location>
</feature>
<evidence type="ECO:0000256" key="3">
    <source>
        <dbReference type="ARBA" id="ARBA00022670"/>
    </source>
</evidence>
<feature type="domain" description="PDZ" evidence="10">
    <location>
        <begin position="289"/>
        <end position="330"/>
    </location>
</feature>
<feature type="signal peptide" evidence="9">
    <location>
        <begin position="1"/>
        <end position="27"/>
    </location>
</feature>
<evidence type="ECO:0000256" key="5">
    <source>
        <dbReference type="ARBA" id="ARBA00022737"/>
    </source>
</evidence>
<accession>A0ABY4W2X4</accession>
<dbReference type="Pfam" id="PF13365">
    <property type="entry name" value="Trypsin_2"/>
    <property type="match status" value="1"/>
</dbReference>
<dbReference type="SUPFAM" id="SSF50156">
    <property type="entry name" value="PDZ domain-like"/>
    <property type="match status" value="2"/>
</dbReference>
<dbReference type="PANTHER" id="PTHR22939:SF129">
    <property type="entry name" value="SERINE PROTEASE HTRA2, MITOCHONDRIAL"/>
    <property type="match status" value="1"/>
</dbReference>
<evidence type="ECO:0000256" key="7">
    <source>
        <dbReference type="ARBA" id="ARBA00022801"/>
    </source>
</evidence>
<keyword evidence="5" id="KW-0677">Repeat</keyword>
<dbReference type="InterPro" id="IPR009003">
    <property type="entry name" value="Peptidase_S1_PA"/>
</dbReference>
<sequence>MKKITINATGLCLALSLMTFGGGSSIAEDVVPTSQAEVMLSFAPLVKKAAPAVVNIFTKKHATQSHPTIFDDPFFKRFFGRNFGPKKDREQVQNSLGSGVIVDDNGIIVTNYHVVAGADEITVALQDRREFDARLVVEDERTDLAILKIEPEETPFPFLEFTDSDTLEVGDLVIAIGNPFGVGQTVTSGIVSALDRSAGVSNDIQSFIQTDAAINPGNSGGALLTMDGKLAGINSAIFSKNGGSLGIGFAIPSNLVRAVLKNGLATGKVTRPWLGAIGQAVTSDVADGLGLEKPGGVLVNRVHPLSAAHAAGLRVGDVIIAIDAKPVYNLDALIFRISSGELGKPTVLDIYRSGKLMDVTMLLKPAPEQPLKNLMTLNGPQPLAGATVGNLSPAHAIELGMPAFASGVVVTSVARGSIAERYGLRPRDILLTVNGQKVTEVMQAQSVLLSEKNTWEIQIRRRGRTLSFRVSS</sequence>
<evidence type="ECO:0000256" key="8">
    <source>
        <dbReference type="ARBA" id="ARBA00022825"/>
    </source>
</evidence>
<dbReference type="SMART" id="SM00228">
    <property type="entry name" value="PDZ"/>
    <property type="match status" value="2"/>
</dbReference>
<evidence type="ECO:0000259" key="10">
    <source>
        <dbReference type="PROSITE" id="PS50106"/>
    </source>
</evidence>
<keyword evidence="4 9" id="KW-0732">Signal</keyword>
<keyword evidence="3" id="KW-0645">Protease</keyword>
<dbReference type="PROSITE" id="PS50106">
    <property type="entry name" value="PDZ"/>
    <property type="match status" value="2"/>
</dbReference>